<feature type="domain" description="Thioesterase" evidence="4">
    <location>
        <begin position="57"/>
        <end position="131"/>
    </location>
</feature>
<comment type="similarity">
    <text evidence="1">Belongs to the thioesterase PaaI family.</text>
</comment>
<dbReference type="EC" id="3.1.2.-" evidence="5"/>
<evidence type="ECO:0000259" key="4">
    <source>
        <dbReference type="Pfam" id="PF03061"/>
    </source>
</evidence>
<evidence type="ECO:0000256" key="2">
    <source>
        <dbReference type="ARBA" id="ARBA00022801"/>
    </source>
</evidence>
<dbReference type="Proteomes" id="UP001596523">
    <property type="component" value="Unassembled WGS sequence"/>
</dbReference>
<dbReference type="NCBIfam" id="TIGR00369">
    <property type="entry name" value="unchar_dom_1"/>
    <property type="match status" value="1"/>
</dbReference>
<comment type="caution">
    <text evidence="5">The sequence shown here is derived from an EMBL/GenBank/DDBJ whole genome shotgun (WGS) entry which is preliminary data.</text>
</comment>
<feature type="region of interest" description="Disordered" evidence="3">
    <location>
        <begin position="132"/>
        <end position="154"/>
    </location>
</feature>
<dbReference type="PANTHER" id="PTHR43240">
    <property type="entry name" value="1,4-DIHYDROXY-2-NAPHTHOYL-COA THIOESTERASE 1"/>
    <property type="match status" value="1"/>
</dbReference>
<dbReference type="InterPro" id="IPR029069">
    <property type="entry name" value="HotDog_dom_sf"/>
</dbReference>
<dbReference type="InterPro" id="IPR006683">
    <property type="entry name" value="Thioestr_dom"/>
</dbReference>
<dbReference type="Pfam" id="PF03061">
    <property type="entry name" value="4HBT"/>
    <property type="match status" value="1"/>
</dbReference>
<evidence type="ECO:0000313" key="6">
    <source>
        <dbReference type="Proteomes" id="UP001596523"/>
    </source>
</evidence>
<dbReference type="EMBL" id="JBHTCF010000001">
    <property type="protein sequence ID" value="MFC7303382.1"/>
    <property type="molecule type" value="Genomic_DNA"/>
</dbReference>
<dbReference type="GO" id="GO:0016787">
    <property type="term" value="F:hydrolase activity"/>
    <property type="evidence" value="ECO:0007669"/>
    <property type="project" value="UniProtKB-KW"/>
</dbReference>
<evidence type="ECO:0000313" key="5">
    <source>
        <dbReference type="EMBL" id="MFC7303382.1"/>
    </source>
</evidence>
<name>A0ABW2JDM7_9ACTN</name>
<dbReference type="InterPro" id="IPR003736">
    <property type="entry name" value="PAAI_dom"/>
</dbReference>
<dbReference type="RefSeq" id="WP_381826440.1">
    <property type="nucleotide sequence ID" value="NZ_JBHTCF010000001.1"/>
</dbReference>
<dbReference type="Gene3D" id="3.10.129.10">
    <property type="entry name" value="Hotdog Thioesterase"/>
    <property type="match status" value="1"/>
</dbReference>
<dbReference type="SUPFAM" id="SSF54637">
    <property type="entry name" value="Thioesterase/thiol ester dehydrase-isomerase"/>
    <property type="match status" value="1"/>
</dbReference>
<sequence length="154" mass="15714">MTSHDKSPHDGPSHDTSPAGLLAALPFAARLGIELSEASAGRTTAALPWSADLCTVGGALHGGALMTLADTAGAVCAFLNLPPGTTTSTVESKTNFFRPVRSGAARAVARPLHIGRSYVVVQTEVYDAQGHAVGQTTQTQAVREPRPGQDAAGA</sequence>
<evidence type="ECO:0000256" key="3">
    <source>
        <dbReference type="SAM" id="MobiDB-lite"/>
    </source>
</evidence>
<keyword evidence="2 5" id="KW-0378">Hydrolase</keyword>
<proteinExistence type="inferred from homology"/>
<dbReference type="PANTHER" id="PTHR43240:SF5">
    <property type="entry name" value="1,4-DIHYDROXY-2-NAPHTHOYL-COA THIOESTERASE 1"/>
    <property type="match status" value="1"/>
</dbReference>
<gene>
    <name evidence="5" type="ORF">ACFQVC_04020</name>
</gene>
<evidence type="ECO:0000256" key="1">
    <source>
        <dbReference type="ARBA" id="ARBA00008324"/>
    </source>
</evidence>
<protein>
    <submittedName>
        <fullName evidence="5">PaaI family thioesterase</fullName>
        <ecNumber evidence="5">3.1.2.-</ecNumber>
    </submittedName>
</protein>
<accession>A0ABW2JDM7</accession>
<reference evidence="6" key="1">
    <citation type="journal article" date="2019" name="Int. J. Syst. Evol. Microbiol.">
        <title>The Global Catalogue of Microorganisms (GCM) 10K type strain sequencing project: providing services to taxonomists for standard genome sequencing and annotation.</title>
        <authorList>
            <consortium name="The Broad Institute Genomics Platform"/>
            <consortium name="The Broad Institute Genome Sequencing Center for Infectious Disease"/>
            <person name="Wu L."/>
            <person name="Ma J."/>
        </authorList>
    </citation>
    <scope>NUCLEOTIDE SEQUENCE [LARGE SCALE GENOMIC DNA]</scope>
    <source>
        <strain evidence="6">SYNS20</strain>
    </source>
</reference>
<organism evidence="5 6">
    <name type="scientific">Streptomyces monticola</name>
    <dbReference type="NCBI Taxonomy" id="2666263"/>
    <lineage>
        <taxon>Bacteria</taxon>
        <taxon>Bacillati</taxon>
        <taxon>Actinomycetota</taxon>
        <taxon>Actinomycetes</taxon>
        <taxon>Kitasatosporales</taxon>
        <taxon>Streptomycetaceae</taxon>
        <taxon>Streptomyces</taxon>
    </lineage>
</organism>
<dbReference type="CDD" id="cd03443">
    <property type="entry name" value="PaaI_thioesterase"/>
    <property type="match status" value="1"/>
</dbReference>
<keyword evidence="6" id="KW-1185">Reference proteome</keyword>